<dbReference type="InterPro" id="IPR005175">
    <property type="entry name" value="PPC_dom"/>
</dbReference>
<dbReference type="EMBL" id="UINC01000219">
    <property type="protein sequence ID" value="SUZ51332.1"/>
    <property type="molecule type" value="Genomic_DNA"/>
</dbReference>
<dbReference type="PANTHER" id="PTHR34988">
    <property type="entry name" value="PROTEIN, PUTATIVE-RELATED"/>
    <property type="match status" value="1"/>
</dbReference>
<organism evidence="2">
    <name type="scientific">marine metagenome</name>
    <dbReference type="NCBI Taxonomy" id="408172"/>
    <lineage>
        <taxon>unclassified sequences</taxon>
        <taxon>metagenomes</taxon>
        <taxon>ecological metagenomes</taxon>
    </lineage>
</organism>
<sequence length="141" mass="15700">MQYEKDGDSYIIYLEQGESIMAILTQFCKDNQIINGQISGIGAIKEIELGSYDLKNQEYITHKLADTWELTSYQANIQLKDEEPFIHAHINISDHDLTVKGGHLFEAKVAVVGEFILTNINSSGKRLLNPNIGLACMNLGG</sequence>
<evidence type="ECO:0000259" key="1">
    <source>
        <dbReference type="PROSITE" id="PS51742"/>
    </source>
</evidence>
<feature type="domain" description="PPC" evidence="1">
    <location>
        <begin position="4"/>
        <end position="140"/>
    </location>
</feature>
<dbReference type="SUPFAM" id="SSF117856">
    <property type="entry name" value="AF0104/ALDC/Ptd012-like"/>
    <property type="match status" value="1"/>
</dbReference>
<dbReference type="PROSITE" id="PS51742">
    <property type="entry name" value="PPC"/>
    <property type="match status" value="1"/>
</dbReference>
<gene>
    <name evidence="2" type="ORF">METZ01_LOCUS4186</name>
</gene>
<dbReference type="AlphaFoldDB" id="A0A381N9R9"/>
<accession>A0A381N9R9</accession>
<dbReference type="Gene3D" id="3.30.1330.80">
    <property type="entry name" value="Hypothetical protein, similar to alpha- acetolactate decarboxylase, domain 2"/>
    <property type="match status" value="1"/>
</dbReference>
<dbReference type="PANTHER" id="PTHR34988:SF1">
    <property type="entry name" value="DNA-BINDING PROTEIN"/>
    <property type="match status" value="1"/>
</dbReference>
<dbReference type="InterPro" id="IPR025707">
    <property type="entry name" value="DNA_bp_PD1"/>
</dbReference>
<reference evidence="2" key="1">
    <citation type="submission" date="2018-05" db="EMBL/GenBank/DDBJ databases">
        <authorList>
            <person name="Lanie J.A."/>
            <person name="Ng W.-L."/>
            <person name="Kazmierczak K.M."/>
            <person name="Andrzejewski T.M."/>
            <person name="Davidsen T.M."/>
            <person name="Wayne K.J."/>
            <person name="Tettelin H."/>
            <person name="Glass J.I."/>
            <person name="Rusch D."/>
            <person name="Podicherti R."/>
            <person name="Tsui H.-C.T."/>
            <person name="Winkler M.E."/>
        </authorList>
    </citation>
    <scope>NUCLEOTIDE SEQUENCE</scope>
</reference>
<proteinExistence type="predicted"/>
<dbReference type="PIRSF" id="PIRSF016702">
    <property type="entry name" value="DNA_bp_PD1"/>
    <property type="match status" value="1"/>
</dbReference>
<dbReference type="CDD" id="cd11378">
    <property type="entry name" value="DUF296"/>
    <property type="match status" value="1"/>
</dbReference>
<protein>
    <recommendedName>
        <fullName evidence="1">PPC domain-containing protein</fullName>
    </recommendedName>
</protein>
<evidence type="ECO:0000313" key="2">
    <source>
        <dbReference type="EMBL" id="SUZ51332.1"/>
    </source>
</evidence>
<name>A0A381N9R9_9ZZZZ</name>
<dbReference type="Pfam" id="PF03479">
    <property type="entry name" value="PCC"/>
    <property type="match status" value="1"/>
</dbReference>